<feature type="compositionally biased region" description="Basic and acidic residues" evidence="1">
    <location>
        <begin position="127"/>
        <end position="148"/>
    </location>
</feature>
<dbReference type="STRING" id="47427.A0A2H3DAY5"/>
<keyword evidence="2" id="KW-1133">Transmembrane helix</keyword>
<feature type="region of interest" description="Disordered" evidence="1">
    <location>
        <begin position="165"/>
        <end position="189"/>
    </location>
</feature>
<proteinExistence type="predicted"/>
<feature type="compositionally biased region" description="Basic and acidic residues" evidence="1">
    <location>
        <begin position="177"/>
        <end position="189"/>
    </location>
</feature>
<evidence type="ECO:0000313" key="4">
    <source>
        <dbReference type="Proteomes" id="UP000217790"/>
    </source>
</evidence>
<feature type="transmembrane region" description="Helical" evidence="2">
    <location>
        <begin position="77"/>
        <end position="95"/>
    </location>
</feature>
<keyword evidence="2" id="KW-0472">Membrane</keyword>
<evidence type="ECO:0000256" key="2">
    <source>
        <dbReference type="SAM" id="Phobius"/>
    </source>
</evidence>
<dbReference type="Proteomes" id="UP000217790">
    <property type="component" value="Unassembled WGS sequence"/>
</dbReference>
<organism evidence="3 4">
    <name type="scientific">Armillaria gallica</name>
    <name type="common">Bulbous honey fungus</name>
    <name type="synonym">Armillaria bulbosa</name>
    <dbReference type="NCBI Taxonomy" id="47427"/>
    <lineage>
        <taxon>Eukaryota</taxon>
        <taxon>Fungi</taxon>
        <taxon>Dikarya</taxon>
        <taxon>Basidiomycota</taxon>
        <taxon>Agaricomycotina</taxon>
        <taxon>Agaricomycetes</taxon>
        <taxon>Agaricomycetidae</taxon>
        <taxon>Agaricales</taxon>
        <taxon>Marasmiineae</taxon>
        <taxon>Physalacriaceae</taxon>
        <taxon>Armillaria</taxon>
    </lineage>
</organism>
<keyword evidence="2" id="KW-0812">Transmembrane</keyword>
<name>A0A2H3DAY5_ARMGA</name>
<dbReference type="SUPFAM" id="SSF51197">
    <property type="entry name" value="Clavaminate synthase-like"/>
    <property type="match status" value="1"/>
</dbReference>
<accession>A0A2H3DAY5</accession>
<dbReference type="EMBL" id="KZ293685">
    <property type="protein sequence ID" value="PBK86237.1"/>
    <property type="molecule type" value="Genomic_DNA"/>
</dbReference>
<feature type="region of interest" description="Disordered" evidence="1">
    <location>
        <begin position="118"/>
        <end position="149"/>
    </location>
</feature>
<evidence type="ECO:0000256" key="1">
    <source>
        <dbReference type="SAM" id="MobiDB-lite"/>
    </source>
</evidence>
<evidence type="ECO:0008006" key="5">
    <source>
        <dbReference type="Google" id="ProtNLM"/>
    </source>
</evidence>
<reference evidence="4" key="1">
    <citation type="journal article" date="2017" name="Nat. Ecol. Evol.">
        <title>Genome expansion and lineage-specific genetic innovations in the forest pathogenic fungi Armillaria.</title>
        <authorList>
            <person name="Sipos G."/>
            <person name="Prasanna A.N."/>
            <person name="Walter M.C."/>
            <person name="O'Connor E."/>
            <person name="Balint B."/>
            <person name="Krizsan K."/>
            <person name="Kiss B."/>
            <person name="Hess J."/>
            <person name="Varga T."/>
            <person name="Slot J."/>
            <person name="Riley R."/>
            <person name="Boka B."/>
            <person name="Rigling D."/>
            <person name="Barry K."/>
            <person name="Lee J."/>
            <person name="Mihaltcheva S."/>
            <person name="LaButti K."/>
            <person name="Lipzen A."/>
            <person name="Waldron R."/>
            <person name="Moloney N.M."/>
            <person name="Sperisen C."/>
            <person name="Kredics L."/>
            <person name="Vagvoelgyi C."/>
            <person name="Patrignani A."/>
            <person name="Fitzpatrick D."/>
            <person name="Nagy I."/>
            <person name="Doyle S."/>
            <person name="Anderson J.B."/>
            <person name="Grigoriev I.V."/>
            <person name="Gueldener U."/>
            <person name="Muensterkoetter M."/>
            <person name="Nagy L.G."/>
        </authorList>
    </citation>
    <scope>NUCLEOTIDE SEQUENCE [LARGE SCALE GENOMIC DNA]</scope>
    <source>
        <strain evidence="4">Ar21-2</strain>
    </source>
</reference>
<keyword evidence="4" id="KW-1185">Reference proteome</keyword>
<dbReference type="OrthoDB" id="3270451at2759"/>
<protein>
    <recommendedName>
        <fullName evidence="5">JmjC domain-containing protein</fullName>
    </recommendedName>
</protein>
<sequence length="189" mass="21756">MVGRQDSYIDEYMGDWAPGFIPDLKDWTAEVVLLEPGSAFYMHPDTHHAVVTLENSIVKGHLFYCTVTLLKTVLGWVHMYVLLCMMCYFGVIMGANSPKKTQAMIDWTHMVDFDLSDNEEEEDSDDKDCHSRDFKDPDSSNRDSDNKKNLTTTSLLKKVAMHWTEEDTNSQIGSELMSKRDPKDEDYRL</sequence>
<evidence type="ECO:0000313" key="3">
    <source>
        <dbReference type="EMBL" id="PBK86237.1"/>
    </source>
</evidence>
<dbReference type="InParanoid" id="A0A2H3DAY5"/>
<dbReference type="AlphaFoldDB" id="A0A2H3DAY5"/>
<gene>
    <name evidence="3" type="ORF">ARMGADRAFT_1086709</name>
</gene>